<dbReference type="Pfam" id="PF07714">
    <property type="entry name" value="PK_Tyr_Ser-Thr"/>
    <property type="match status" value="1"/>
</dbReference>
<dbReference type="AlphaFoldDB" id="A0A166N0T1"/>
<dbReference type="PANTHER" id="PTHR44329">
    <property type="entry name" value="SERINE/THREONINE-PROTEIN KINASE TNNI3K-RELATED"/>
    <property type="match status" value="1"/>
</dbReference>
<dbReference type="InterPro" id="IPR051681">
    <property type="entry name" value="Ser/Thr_Kinases-Pseudokinases"/>
</dbReference>
<dbReference type="SUPFAM" id="SSF56112">
    <property type="entry name" value="Protein kinase-like (PK-like)"/>
    <property type="match status" value="1"/>
</dbReference>
<dbReference type="STRING" id="1314781.A0A166N0T1"/>
<dbReference type="GO" id="GO:0007166">
    <property type="term" value="P:cell surface receptor signaling pathway"/>
    <property type="evidence" value="ECO:0007669"/>
    <property type="project" value="InterPro"/>
</dbReference>
<evidence type="ECO:0000313" key="3">
    <source>
        <dbReference type="Proteomes" id="UP000077266"/>
    </source>
</evidence>
<dbReference type="InterPro" id="IPR036537">
    <property type="entry name" value="Adaptor_Cbl_N_dom_sf"/>
</dbReference>
<dbReference type="Gene3D" id="1.20.930.20">
    <property type="entry name" value="Adaptor protein Cbl, N-terminal domain"/>
    <property type="match status" value="1"/>
</dbReference>
<accession>A0A166N0T1</accession>
<dbReference type="InParanoid" id="A0A166N0T1"/>
<dbReference type="InterPro" id="IPR059179">
    <property type="entry name" value="MLKL-like_MCAfunc"/>
</dbReference>
<evidence type="ECO:0000313" key="2">
    <source>
        <dbReference type="EMBL" id="KZV78627.1"/>
    </source>
</evidence>
<dbReference type="OrthoDB" id="4062651at2759"/>
<proteinExistence type="predicted"/>
<dbReference type="Proteomes" id="UP000077266">
    <property type="component" value="Unassembled WGS sequence"/>
</dbReference>
<keyword evidence="2" id="KW-0808">Transferase</keyword>
<dbReference type="InterPro" id="IPR011009">
    <property type="entry name" value="Kinase-like_dom_sf"/>
</dbReference>
<dbReference type="CDD" id="cd21037">
    <property type="entry name" value="MLKL_NTD"/>
    <property type="match status" value="1"/>
</dbReference>
<organism evidence="2 3">
    <name type="scientific">Exidia glandulosa HHB12029</name>
    <dbReference type="NCBI Taxonomy" id="1314781"/>
    <lineage>
        <taxon>Eukaryota</taxon>
        <taxon>Fungi</taxon>
        <taxon>Dikarya</taxon>
        <taxon>Basidiomycota</taxon>
        <taxon>Agaricomycotina</taxon>
        <taxon>Agaricomycetes</taxon>
        <taxon>Auriculariales</taxon>
        <taxon>Exidiaceae</taxon>
        <taxon>Exidia</taxon>
    </lineage>
</organism>
<dbReference type="GO" id="GO:0005524">
    <property type="term" value="F:ATP binding"/>
    <property type="evidence" value="ECO:0007669"/>
    <property type="project" value="InterPro"/>
</dbReference>
<dbReference type="PROSITE" id="PS50011">
    <property type="entry name" value="PROTEIN_KINASE_DOM"/>
    <property type="match status" value="1"/>
</dbReference>
<protein>
    <submittedName>
        <fullName evidence="2">Kinase-like protein</fullName>
    </submittedName>
</protein>
<dbReference type="GO" id="GO:0004674">
    <property type="term" value="F:protein serine/threonine kinase activity"/>
    <property type="evidence" value="ECO:0007669"/>
    <property type="project" value="TreeGrafter"/>
</dbReference>
<gene>
    <name evidence="2" type="ORF">EXIGLDRAFT_737148</name>
</gene>
<reference evidence="2 3" key="1">
    <citation type="journal article" date="2016" name="Mol. Biol. Evol.">
        <title>Comparative Genomics of Early-Diverging Mushroom-Forming Fungi Provides Insights into the Origins of Lignocellulose Decay Capabilities.</title>
        <authorList>
            <person name="Nagy L.G."/>
            <person name="Riley R."/>
            <person name="Tritt A."/>
            <person name="Adam C."/>
            <person name="Daum C."/>
            <person name="Floudas D."/>
            <person name="Sun H."/>
            <person name="Yadav J.S."/>
            <person name="Pangilinan J."/>
            <person name="Larsson K.H."/>
            <person name="Matsuura K."/>
            <person name="Barry K."/>
            <person name="Labutti K."/>
            <person name="Kuo R."/>
            <person name="Ohm R.A."/>
            <person name="Bhattacharya S.S."/>
            <person name="Shirouzu T."/>
            <person name="Yoshinaga Y."/>
            <person name="Martin F.M."/>
            <person name="Grigoriev I.V."/>
            <person name="Hibbett D.S."/>
        </authorList>
    </citation>
    <scope>NUCLEOTIDE SEQUENCE [LARGE SCALE GENOMIC DNA]</scope>
    <source>
        <strain evidence="2 3">HHB12029</strain>
    </source>
</reference>
<keyword evidence="2" id="KW-0418">Kinase</keyword>
<evidence type="ECO:0000259" key="1">
    <source>
        <dbReference type="PROSITE" id="PS50011"/>
    </source>
</evidence>
<dbReference type="InterPro" id="IPR001245">
    <property type="entry name" value="Ser-Thr/Tyr_kinase_cat_dom"/>
</dbReference>
<name>A0A166N0T1_EXIGL</name>
<keyword evidence="3" id="KW-1185">Reference proteome</keyword>
<dbReference type="EMBL" id="KV426816">
    <property type="protein sequence ID" value="KZV78627.1"/>
    <property type="molecule type" value="Genomic_DNA"/>
</dbReference>
<feature type="domain" description="Protein kinase" evidence="1">
    <location>
        <begin position="251"/>
        <end position="526"/>
    </location>
</feature>
<dbReference type="Gene3D" id="1.10.510.10">
    <property type="entry name" value="Transferase(Phosphotransferase) domain 1"/>
    <property type="match status" value="1"/>
</dbReference>
<dbReference type="InterPro" id="IPR000719">
    <property type="entry name" value="Prot_kinase_dom"/>
</dbReference>
<sequence>MAEPTFRTVLQSTTGLVPGLRPVFDLVDLMYSRCANMKKCKAQCESFADFCAEVVIALNFAMKDASTMDDSGRVDQHLQALRKLLDAALADMEKIEKWNVLEAVFLQPQAKQAIKDHSKALQRNFIVFGFTAQLSLPKWTARQIRAEQEDQARLINELDNSEGNPIPPVSAPSSSASLHEIAESALPALPSVRPEHVEDKADLLRVLQVGLHAEPEGTESRAACASTLRDLQRATGDTLLPLADLCGETTKDGAAPVHSNGAFEVWKGRWLNDESKPVALKYLRDHNVLSQQALLRFQRQVEIIHRIEHRHIIPFYGVEYSDKAITALVTPWMKNGNILSYISQHPDADRTLLMLQVARGLAYLHAHQPTIVHRSVLPTNILVNDTEEAVISDFGLAKALQDASPDATAYTVSSGASNAMRYMAAELNDEANDEHGRYGPPADVYAWAMSYLHVLSGKAPFPNVKQAGRVVIMVNNGKFPDRADYGVNTFTDAVWALLIRCWGKDATSRPTMEQVVSALREIRPDLP</sequence>